<dbReference type="Gene3D" id="2.50.20.10">
    <property type="entry name" value="Lipoprotein localisation LolA/LolB/LppX"/>
    <property type="match status" value="1"/>
</dbReference>
<dbReference type="Proteomes" id="UP000631300">
    <property type="component" value="Unassembled WGS sequence"/>
</dbReference>
<evidence type="ECO:0000313" key="6">
    <source>
        <dbReference type="EMBL" id="GGW84968.1"/>
    </source>
</evidence>
<keyword evidence="3 5" id="KW-0732">Signal</keyword>
<feature type="chain" id="PRO_5037140049" description="Outer membrane lipoprotein carrier protein LolA" evidence="5">
    <location>
        <begin position="29"/>
        <end position="246"/>
    </location>
</feature>
<keyword evidence="2" id="KW-0813">Transport</keyword>
<dbReference type="InterPro" id="IPR004564">
    <property type="entry name" value="OM_lipoprot_carrier_LolA-like"/>
</dbReference>
<keyword evidence="7" id="KW-1185">Reference proteome</keyword>
<protein>
    <recommendedName>
        <fullName evidence="8">Outer membrane lipoprotein carrier protein LolA</fullName>
    </recommendedName>
</protein>
<gene>
    <name evidence="6" type="ORF">GCM10007391_18470</name>
</gene>
<evidence type="ECO:0000256" key="1">
    <source>
        <dbReference type="ARBA" id="ARBA00011245"/>
    </source>
</evidence>
<evidence type="ECO:0000256" key="2">
    <source>
        <dbReference type="ARBA" id="ARBA00022448"/>
    </source>
</evidence>
<organism evidence="6 7">
    <name type="scientific">Alteromonas halophila</name>
    <dbReference type="NCBI Taxonomy" id="516698"/>
    <lineage>
        <taxon>Bacteria</taxon>
        <taxon>Pseudomonadati</taxon>
        <taxon>Pseudomonadota</taxon>
        <taxon>Gammaproteobacteria</taxon>
        <taxon>Alteromonadales</taxon>
        <taxon>Alteromonadaceae</taxon>
        <taxon>Alteromonas/Salinimonas group</taxon>
        <taxon>Alteromonas</taxon>
    </lineage>
</organism>
<comment type="subunit">
    <text evidence="1">Monomer.</text>
</comment>
<dbReference type="EMBL" id="BMXP01000003">
    <property type="protein sequence ID" value="GGW84968.1"/>
    <property type="molecule type" value="Genomic_DNA"/>
</dbReference>
<dbReference type="InterPro" id="IPR029046">
    <property type="entry name" value="LolA/LolB/LppX"/>
</dbReference>
<accession>A0A918MYG7</accession>
<comment type="caution">
    <text evidence="6">The sequence shown here is derived from an EMBL/GenBank/DDBJ whole genome shotgun (WGS) entry which is preliminary data.</text>
</comment>
<proteinExistence type="predicted"/>
<name>A0A918MYG7_9ALTE</name>
<dbReference type="AlphaFoldDB" id="A0A918MYG7"/>
<dbReference type="CDD" id="cd16325">
    <property type="entry name" value="LolA"/>
    <property type="match status" value="1"/>
</dbReference>
<reference evidence="6" key="2">
    <citation type="submission" date="2020-09" db="EMBL/GenBank/DDBJ databases">
        <authorList>
            <person name="Sun Q."/>
            <person name="Kim S."/>
        </authorList>
    </citation>
    <scope>NUCLEOTIDE SEQUENCE</scope>
    <source>
        <strain evidence="6">KCTC 22164</strain>
    </source>
</reference>
<keyword evidence="4" id="KW-0653">Protein transport</keyword>
<evidence type="ECO:0008006" key="8">
    <source>
        <dbReference type="Google" id="ProtNLM"/>
    </source>
</evidence>
<dbReference type="SUPFAM" id="SSF89392">
    <property type="entry name" value="Prokaryotic lipoproteins and lipoprotein localization factors"/>
    <property type="match status" value="1"/>
</dbReference>
<evidence type="ECO:0000256" key="3">
    <source>
        <dbReference type="ARBA" id="ARBA00022729"/>
    </source>
</evidence>
<reference evidence="6" key="1">
    <citation type="journal article" date="2014" name="Int. J. Syst. Evol. Microbiol.">
        <title>Complete genome sequence of Corynebacterium casei LMG S-19264T (=DSM 44701T), isolated from a smear-ripened cheese.</title>
        <authorList>
            <consortium name="US DOE Joint Genome Institute (JGI-PGF)"/>
            <person name="Walter F."/>
            <person name="Albersmeier A."/>
            <person name="Kalinowski J."/>
            <person name="Ruckert C."/>
        </authorList>
    </citation>
    <scope>NUCLEOTIDE SEQUENCE</scope>
    <source>
        <strain evidence="6">KCTC 22164</strain>
    </source>
</reference>
<evidence type="ECO:0000256" key="5">
    <source>
        <dbReference type="SAM" id="SignalP"/>
    </source>
</evidence>
<evidence type="ECO:0000313" key="7">
    <source>
        <dbReference type="Proteomes" id="UP000631300"/>
    </source>
</evidence>
<evidence type="ECO:0000256" key="4">
    <source>
        <dbReference type="ARBA" id="ARBA00022927"/>
    </source>
</evidence>
<dbReference type="GO" id="GO:0015031">
    <property type="term" value="P:protein transport"/>
    <property type="evidence" value="ECO:0007669"/>
    <property type="project" value="UniProtKB-KW"/>
</dbReference>
<sequence>MSTPGWLMMRNAVCLLLLGYLLVPAALAQTDSEPASPTGVSEEAEAQLLAAIFPDSCHFSGQFSQQKAVKGLPMPLKSRGDFYFSCELGLIWHTQAPFQEALLYANASDSYRVNERGDIEPLSGVAKYAMSNIFLRVLKGDTDYFAQMFTVRRAENESGTELLPDSAFMQKGIKRILISKQRDDNDAVTLNIHIDDTTGQRTAVTINQITPYAINDKQAAYDQCRALYPSTRKWCRALRMPGQVIR</sequence>
<feature type="signal peptide" evidence="5">
    <location>
        <begin position="1"/>
        <end position="28"/>
    </location>
</feature>